<reference evidence="2" key="1">
    <citation type="submission" date="2019-08" db="EMBL/GenBank/DDBJ databases">
        <authorList>
            <person name="Kucharzyk K."/>
            <person name="Murdoch R.W."/>
            <person name="Higgins S."/>
            <person name="Loffler F."/>
        </authorList>
    </citation>
    <scope>NUCLEOTIDE SEQUENCE</scope>
</reference>
<dbReference type="PANTHER" id="PTHR33639:SF2">
    <property type="entry name" value="DUF393 DOMAIN-CONTAINING PROTEIN"/>
    <property type="match status" value="1"/>
</dbReference>
<evidence type="ECO:0000313" key="2">
    <source>
        <dbReference type="EMBL" id="MPL69690.1"/>
    </source>
</evidence>
<evidence type="ECO:0008006" key="3">
    <source>
        <dbReference type="Google" id="ProtNLM"/>
    </source>
</evidence>
<accession>A0A644TS31</accession>
<keyword evidence="1" id="KW-1133">Transmembrane helix</keyword>
<organism evidence="2">
    <name type="scientific">bioreactor metagenome</name>
    <dbReference type="NCBI Taxonomy" id="1076179"/>
    <lineage>
        <taxon>unclassified sequences</taxon>
        <taxon>metagenomes</taxon>
        <taxon>ecological metagenomes</taxon>
    </lineage>
</organism>
<dbReference type="InterPro" id="IPR052927">
    <property type="entry name" value="DCC_oxidoreductase"/>
</dbReference>
<keyword evidence="1" id="KW-0812">Transmembrane</keyword>
<proteinExistence type="predicted"/>
<dbReference type="Pfam" id="PF04134">
    <property type="entry name" value="DCC1-like"/>
    <property type="match status" value="1"/>
</dbReference>
<dbReference type="PANTHER" id="PTHR33639">
    <property type="entry name" value="THIOL-DISULFIDE OXIDOREDUCTASE DCC"/>
    <property type="match status" value="1"/>
</dbReference>
<dbReference type="EMBL" id="VSSQ01000048">
    <property type="protein sequence ID" value="MPL69690.1"/>
    <property type="molecule type" value="Genomic_DNA"/>
</dbReference>
<gene>
    <name evidence="2" type="ORF">SDC9_15437</name>
</gene>
<evidence type="ECO:0000256" key="1">
    <source>
        <dbReference type="SAM" id="Phobius"/>
    </source>
</evidence>
<dbReference type="GO" id="GO:0015035">
    <property type="term" value="F:protein-disulfide reductase activity"/>
    <property type="evidence" value="ECO:0007669"/>
    <property type="project" value="InterPro"/>
</dbReference>
<keyword evidence="1" id="KW-0472">Membrane</keyword>
<sequence length="145" mass="16332">MNKSISEPTIPPDKSLVIFDGFCILCSGTAGFLLRADKQRRLFFIADPGLPAVFPSGASQADALRGESIIFIRNGNVFSASEAVIEILITLGGGWKAFSVFRLVPRQWANFIYRYIARNRYRWFGKRDVCYMPGSFETDRVLILK</sequence>
<dbReference type="InterPro" id="IPR007263">
    <property type="entry name" value="DCC1-like"/>
</dbReference>
<name>A0A644TS31_9ZZZZ</name>
<comment type="caution">
    <text evidence="2">The sequence shown here is derived from an EMBL/GenBank/DDBJ whole genome shotgun (WGS) entry which is preliminary data.</text>
</comment>
<feature type="transmembrane region" description="Helical" evidence="1">
    <location>
        <begin position="16"/>
        <end position="34"/>
    </location>
</feature>
<dbReference type="AlphaFoldDB" id="A0A644TS31"/>
<protein>
    <recommendedName>
        <fullName evidence="3">Thiol-disulfide oxidoreductase DCC</fullName>
    </recommendedName>
</protein>